<comment type="caution">
    <text evidence="2">The sequence shown here is derived from an EMBL/GenBank/DDBJ whole genome shotgun (WGS) entry which is preliminary data.</text>
</comment>
<accession>A0ABU8F2H1</accession>
<feature type="transmembrane region" description="Helical" evidence="1">
    <location>
        <begin position="107"/>
        <end position="127"/>
    </location>
</feature>
<feature type="transmembrane region" description="Helical" evidence="1">
    <location>
        <begin position="134"/>
        <end position="156"/>
    </location>
</feature>
<sequence length="158" mass="18817">MFKSNQTYTIFISLCVLVFSFIGGLILFEKSTTEQQQWIINLLDARVLLAEQPTFLETIFPHLMIAVVFFLFYQHRYLRKLILIICAFKITFYGFCSSYLLQSQESSYPYVFWWFPFQLVYCILLLALANRVNLFTLSFYIIVIIIEFFVIPFVLFNN</sequence>
<evidence type="ECO:0000313" key="3">
    <source>
        <dbReference type="Proteomes" id="UP001364890"/>
    </source>
</evidence>
<keyword evidence="1" id="KW-1133">Transmembrane helix</keyword>
<keyword evidence="1" id="KW-0812">Transmembrane</keyword>
<evidence type="ECO:0000313" key="2">
    <source>
        <dbReference type="EMBL" id="MEI4768447.1"/>
    </source>
</evidence>
<feature type="transmembrane region" description="Helical" evidence="1">
    <location>
        <begin position="55"/>
        <end position="74"/>
    </location>
</feature>
<keyword evidence="3" id="KW-1185">Reference proteome</keyword>
<proteinExistence type="predicted"/>
<dbReference type="Proteomes" id="UP001364890">
    <property type="component" value="Unassembled WGS sequence"/>
</dbReference>
<dbReference type="EMBL" id="JBAWSY010000001">
    <property type="protein sequence ID" value="MEI4768447.1"/>
    <property type="molecule type" value="Genomic_DNA"/>
</dbReference>
<organism evidence="2 3">
    <name type="scientific">Psychrobacillus mangrovi</name>
    <dbReference type="NCBI Taxonomy" id="3117745"/>
    <lineage>
        <taxon>Bacteria</taxon>
        <taxon>Bacillati</taxon>
        <taxon>Bacillota</taxon>
        <taxon>Bacilli</taxon>
        <taxon>Bacillales</taxon>
        <taxon>Bacillaceae</taxon>
        <taxon>Psychrobacillus</taxon>
    </lineage>
</organism>
<reference evidence="2 3" key="1">
    <citation type="submission" date="2024-01" db="EMBL/GenBank/DDBJ databases">
        <title>Seven novel Bacillus-like species.</title>
        <authorList>
            <person name="Liu G."/>
        </authorList>
    </citation>
    <scope>NUCLEOTIDE SEQUENCE [LARGE SCALE GENOMIC DNA]</scope>
    <source>
        <strain evidence="2 3">FJAT-51614</strain>
    </source>
</reference>
<feature type="transmembrane region" description="Helical" evidence="1">
    <location>
        <begin position="7"/>
        <end position="28"/>
    </location>
</feature>
<name>A0ABU8F2H1_9BACI</name>
<gene>
    <name evidence="2" type="ORF">WAX74_02105</name>
</gene>
<protein>
    <submittedName>
        <fullName evidence="2">Uncharacterized protein</fullName>
    </submittedName>
</protein>
<keyword evidence="1" id="KW-0472">Membrane</keyword>
<feature type="transmembrane region" description="Helical" evidence="1">
    <location>
        <begin position="81"/>
        <end position="101"/>
    </location>
</feature>
<evidence type="ECO:0000256" key="1">
    <source>
        <dbReference type="SAM" id="Phobius"/>
    </source>
</evidence>